<keyword evidence="2" id="KW-1185">Reference proteome</keyword>
<protein>
    <submittedName>
        <fullName evidence="1">Uncharacterized protein</fullName>
    </submittedName>
</protein>
<proteinExistence type="predicted"/>
<organism evidence="1 2">
    <name type="scientific">Acanthoscelides obtectus</name>
    <name type="common">Bean weevil</name>
    <name type="synonym">Bruchus obtectus</name>
    <dbReference type="NCBI Taxonomy" id="200917"/>
    <lineage>
        <taxon>Eukaryota</taxon>
        <taxon>Metazoa</taxon>
        <taxon>Ecdysozoa</taxon>
        <taxon>Arthropoda</taxon>
        <taxon>Hexapoda</taxon>
        <taxon>Insecta</taxon>
        <taxon>Pterygota</taxon>
        <taxon>Neoptera</taxon>
        <taxon>Endopterygota</taxon>
        <taxon>Coleoptera</taxon>
        <taxon>Polyphaga</taxon>
        <taxon>Cucujiformia</taxon>
        <taxon>Chrysomeloidea</taxon>
        <taxon>Chrysomelidae</taxon>
        <taxon>Bruchinae</taxon>
        <taxon>Bruchini</taxon>
        <taxon>Acanthoscelides</taxon>
    </lineage>
</organism>
<dbReference type="EMBL" id="CAKOFQ010008825">
    <property type="protein sequence ID" value="CAH2016148.1"/>
    <property type="molecule type" value="Genomic_DNA"/>
</dbReference>
<evidence type="ECO:0000313" key="1">
    <source>
        <dbReference type="EMBL" id="CAH2016148.1"/>
    </source>
</evidence>
<dbReference type="Proteomes" id="UP001152888">
    <property type="component" value="Unassembled WGS sequence"/>
</dbReference>
<reference evidence="1" key="1">
    <citation type="submission" date="2022-03" db="EMBL/GenBank/DDBJ databases">
        <authorList>
            <person name="Sayadi A."/>
        </authorList>
    </citation>
    <scope>NUCLEOTIDE SEQUENCE</scope>
</reference>
<accession>A0A9P0QAS1</accession>
<comment type="caution">
    <text evidence="1">The sequence shown here is derived from an EMBL/GenBank/DDBJ whole genome shotgun (WGS) entry which is preliminary data.</text>
</comment>
<gene>
    <name evidence="1" type="ORF">ACAOBT_LOCUS35183</name>
</gene>
<name>A0A9P0QAS1_ACAOB</name>
<evidence type="ECO:0000313" key="2">
    <source>
        <dbReference type="Proteomes" id="UP001152888"/>
    </source>
</evidence>
<sequence>MIKRRRYDIHQDSGVVKYKGGRDKPLTRCCDPVAIFITHQDFIQGAAERADGFGMGSTLRLRLRERSAGRLLPMYFQYRRGKATPVMKVELDSRNAKWYYFVLDITTEKPHRHWFCNLINPENLEPYQQHLQILLTRRENVYFTLAHGMTIELSKRNMSMLVELVKYSEVNRRQQKSANPLAARVTSVSSIFPTDTFE</sequence>
<dbReference type="AlphaFoldDB" id="A0A9P0QAS1"/>